<proteinExistence type="predicted"/>
<name>A0ABR4AN60_9LECA</name>
<gene>
    <name evidence="2" type="ORF">ABVK25_011763</name>
</gene>
<dbReference type="Proteomes" id="UP001590951">
    <property type="component" value="Unassembled WGS sequence"/>
</dbReference>
<dbReference type="PANTHER" id="PTHR35870">
    <property type="entry name" value="PROTEIN, PUTATIVE (AFU_ORTHOLOGUE AFUA_5G03330)-RELATED"/>
    <property type="match status" value="1"/>
</dbReference>
<protein>
    <recommendedName>
        <fullName evidence="4">HypA</fullName>
    </recommendedName>
</protein>
<comment type="caution">
    <text evidence="2">The sequence shown here is derived from an EMBL/GenBank/DDBJ whole genome shotgun (WGS) entry which is preliminary data.</text>
</comment>
<keyword evidence="1" id="KW-0560">Oxidoreductase</keyword>
<dbReference type="PANTHER" id="PTHR35870:SF1">
    <property type="entry name" value="PROTEIN, PUTATIVE (AFU_ORTHOLOGUE AFUA_5G03330)-RELATED"/>
    <property type="match status" value="1"/>
</dbReference>
<accession>A0ABR4AN60</accession>
<evidence type="ECO:0000313" key="3">
    <source>
        <dbReference type="Proteomes" id="UP001590951"/>
    </source>
</evidence>
<evidence type="ECO:0000313" key="2">
    <source>
        <dbReference type="EMBL" id="KAL2046548.1"/>
    </source>
</evidence>
<evidence type="ECO:0000256" key="1">
    <source>
        <dbReference type="ARBA" id="ARBA00023002"/>
    </source>
</evidence>
<dbReference type="Pfam" id="PF14027">
    <property type="entry name" value="Questin_oxidase"/>
    <property type="match status" value="1"/>
</dbReference>
<organism evidence="2 3">
    <name type="scientific">Lepraria finkii</name>
    <dbReference type="NCBI Taxonomy" id="1340010"/>
    <lineage>
        <taxon>Eukaryota</taxon>
        <taxon>Fungi</taxon>
        <taxon>Dikarya</taxon>
        <taxon>Ascomycota</taxon>
        <taxon>Pezizomycotina</taxon>
        <taxon>Lecanoromycetes</taxon>
        <taxon>OSLEUM clade</taxon>
        <taxon>Lecanoromycetidae</taxon>
        <taxon>Lecanorales</taxon>
        <taxon>Lecanorineae</taxon>
        <taxon>Stereocaulaceae</taxon>
        <taxon>Lepraria</taxon>
    </lineage>
</organism>
<keyword evidence="3" id="KW-1185">Reference proteome</keyword>
<reference evidence="2 3" key="1">
    <citation type="submission" date="2024-09" db="EMBL/GenBank/DDBJ databases">
        <title>Rethinking Asexuality: The Enigmatic Case of Functional Sexual Genes in Lepraria (Stereocaulaceae).</title>
        <authorList>
            <person name="Doellman M."/>
            <person name="Sun Y."/>
            <person name="Barcenas-Pena A."/>
            <person name="Lumbsch H.T."/>
            <person name="Grewe F."/>
        </authorList>
    </citation>
    <scope>NUCLEOTIDE SEQUENCE [LARGE SCALE GENOMIC DNA]</scope>
    <source>
        <strain evidence="2 3">Grewe 0041</strain>
    </source>
</reference>
<evidence type="ECO:0008006" key="4">
    <source>
        <dbReference type="Google" id="ProtNLM"/>
    </source>
</evidence>
<dbReference type="InterPro" id="IPR025337">
    <property type="entry name" value="Questin_oxidase-like"/>
</dbReference>
<dbReference type="EMBL" id="JBHFEH010000115">
    <property type="protein sequence ID" value="KAL2046548.1"/>
    <property type="molecule type" value="Genomic_DNA"/>
</dbReference>
<sequence>MEKITTFQFDPVKTPGIIHADNLTKESAVAVAEVLQDNNAKYHIFQTTEDEMGVYLHNHIAHHDITLWALGAKPETIRNLHHRNTLVQRGAFAIQEALVLDMEDSKVFQRCLGKEENFRNFERFFMRLINEIGYEEVLQKYLFDRSEVADDILFRMYMGYVHGLIHLNFAIEFKQPLLLAEAFAQACVHNDPWYTEYLTAAEAMAATSTESPLPLSACFDLERADPVISTSSSYYYHSQRRPSGKWAADVEQARDGILVKAKSEICRIAARYRVDPNDLDRATAELINTAVYGTAGAQRPPKECRFDFYLLHSVTACIGHSVFIQEKSISPAQKARFLEHTGRVFMLTYAGMGCPEIRLDWLVSHPPKLPNQGWAEIFERACLHEDDGHFAKLIRCTAHAQRVSEPYDHLPEFRVKQHMFLTAGNAMIDSGTEPAKMGTKQFNWSIRGAGFPEAWASVPLRSDRVPVASTE</sequence>